<dbReference type="EMBL" id="QSBY01000007">
    <property type="protein sequence ID" value="RHW71370.1"/>
    <property type="molecule type" value="Genomic_DNA"/>
</dbReference>
<dbReference type="AlphaFoldDB" id="A0A3L6LAF6"/>
<protein>
    <submittedName>
        <fullName evidence="4">Zinc finger protein family member</fullName>
    </submittedName>
</protein>
<dbReference type="Proteomes" id="UP000266743">
    <property type="component" value="Chromosome 7"/>
</dbReference>
<feature type="region of interest" description="Disordered" evidence="2">
    <location>
        <begin position="428"/>
        <end position="528"/>
    </location>
</feature>
<dbReference type="InterPro" id="IPR053125">
    <property type="entry name" value="RNA-bd_mRNA_stabilization_reg"/>
</dbReference>
<evidence type="ECO:0000256" key="1">
    <source>
        <dbReference type="PROSITE-ProRule" id="PRU00723"/>
    </source>
</evidence>
<feature type="compositionally biased region" description="Polar residues" evidence="2">
    <location>
        <begin position="501"/>
        <end position="528"/>
    </location>
</feature>
<accession>A0A3L6LAF6</accession>
<keyword evidence="1" id="KW-0863">Zinc-finger</keyword>
<dbReference type="PROSITE" id="PS50103">
    <property type="entry name" value="ZF_C3H1"/>
    <property type="match status" value="2"/>
</dbReference>
<reference evidence="4" key="1">
    <citation type="submission" date="2018-09" db="EMBL/GenBank/DDBJ databases">
        <title>whole genome sequence of T. equiperdum IVM-t1 strain.</title>
        <authorList>
            <person name="Suganuma K."/>
        </authorList>
    </citation>
    <scope>NUCLEOTIDE SEQUENCE [LARGE SCALE GENOMIC DNA]</scope>
    <source>
        <strain evidence="4">IVM-t1</strain>
    </source>
</reference>
<evidence type="ECO:0000313" key="4">
    <source>
        <dbReference type="EMBL" id="RHW71370.1"/>
    </source>
</evidence>
<feature type="domain" description="C3H1-type" evidence="3">
    <location>
        <begin position="292"/>
        <end position="314"/>
    </location>
</feature>
<feature type="region of interest" description="Disordered" evidence="2">
    <location>
        <begin position="571"/>
        <end position="598"/>
    </location>
</feature>
<evidence type="ECO:0000259" key="3">
    <source>
        <dbReference type="PROSITE" id="PS50103"/>
    </source>
</evidence>
<gene>
    <name evidence="4" type="primary">ZC3H22</name>
    <name evidence="4" type="ORF">DPX39_070035400</name>
</gene>
<keyword evidence="1" id="KW-0479">Metal-binding</keyword>
<feature type="compositionally biased region" description="Polar residues" evidence="2">
    <location>
        <begin position="579"/>
        <end position="598"/>
    </location>
</feature>
<dbReference type="GO" id="GO:0008270">
    <property type="term" value="F:zinc ion binding"/>
    <property type="evidence" value="ECO:0007669"/>
    <property type="project" value="UniProtKB-KW"/>
</dbReference>
<feature type="zinc finger region" description="C3H1-type" evidence="1">
    <location>
        <begin position="388"/>
        <end position="411"/>
    </location>
</feature>
<proteinExistence type="predicted"/>
<organism evidence="4">
    <name type="scientific">Trypanosoma brucei equiperdum</name>
    <dbReference type="NCBI Taxonomy" id="630700"/>
    <lineage>
        <taxon>Eukaryota</taxon>
        <taxon>Discoba</taxon>
        <taxon>Euglenozoa</taxon>
        <taxon>Kinetoplastea</taxon>
        <taxon>Metakinetoplastina</taxon>
        <taxon>Trypanosomatida</taxon>
        <taxon>Trypanosomatidae</taxon>
        <taxon>Trypanosoma</taxon>
    </lineage>
</organism>
<evidence type="ECO:0000256" key="2">
    <source>
        <dbReference type="SAM" id="MobiDB-lite"/>
    </source>
</evidence>
<name>A0A3L6LAF6_9TRYP</name>
<sequence length="708" mass="76140">MFLPEQSNIPGSVTYVSRAAGIPSSSTTQQYQGGECMGVPSELDAIDGGCAWRTASKGVCASQLPRGGSVAVSVSAPFIHLTDWGDATLSTREISDNAAEVPAVRSIGNREGVDGSLTSSVFPSGGVNSTIDLPISLVNSALPNQEKNNMEFQDDCLAHVFSRPESPFKDFSAESEDPFTIMQTRSVTCNPNIWEVEGKDVQSSLIHDAVKVGMSQITPSLFSPITEAMESAIDKVKVAPDGLNDCRTVGPQQPTEEQRIPVVDPQRSKLHVPLSSIIPTKALGGRVSFPSLCLLFQSGRCLRGASCYQMHIDPQVVQRLRQINESLPYCCAFHGECNANKWDAEANAHRTILIKGAAVPLSRVAYTNGLERFVLKNNASRSLNTCAVCRLHGKPGGCRYGADCWYVHICRDVLKELVATIKLDLEDPGSEDQCKVPTKTESTGNRVVSGDLLGALSQQQNRKKQQNYPTVAFHPSKSPTMSHLHKGRSIVSSERDGTHSGKLSSHGSASTNTFSARASPTVGQITSDGTTCRNVLVQQRPPVYEDGPLGETRHGLATTMRLHGVAFPVTDPSEEKSVPSPSQFSLNDRQSVTPISGREVSTPSVPCCAMYFPQKQSSVAPCPQPMQNGHTVWPSTVLVPSTTVMYPMISATGLPVASAQQQMGTDGQTYGPFCFVSGREDGFRNLCLPMYGSGKGNMPSQVPLHVPF</sequence>
<feature type="zinc finger region" description="C3H1-type" evidence="1">
    <location>
        <begin position="292"/>
        <end position="314"/>
    </location>
</feature>
<dbReference type="PANTHER" id="PTHR37035:SF4">
    <property type="entry name" value="C3H1-TYPE DOMAIN-CONTAINING PROTEIN"/>
    <property type="match status" value="1"/>
</dbReference>
<keyword evidence="1" id="KW-0862">Zinc</keyword>
<comment type="caution">
    <text evidence="4">The sequence shown here is derived from an EMBL/GenBank/DDBJ whole genome shotgun (WGS) entry which is preliminary data.</text>
</comment>
<feature type="domain" description="C3H1-type" evidence="3">
    <location>
        <begin position="388"/>
        <end position="411"/>
    </location>
</feature>
<dbReference type="PANTHER" id="PTHR37035">
    <property type="entry name" value="C3H1-TYPE DOMAIN-CONTAINING PROTEIN-RELATED"/>
    <property type="match status" value="1"/>
</dbReference>
<dbReference type="InterPro" id="IPR000571">
    <property type="entry name" value="Znf_CCCH"/>
</dbReference>